<feature type="compositionally biased region" description="Basic and acidic residues" evidence="1">
    <location>
        <begin position="41"/>
        <end position="50"/>
    </location>
</feature>
<evidence type="ECO:0000256" key="1">
    <source>
        <dbReference type="SAM" id="MobiDB-lite"/>
    </source>
</evidence>
<accession>A0A6J6FC57</accession>
<dbReference type="EMBL" id="CAEZTS010000121">
    <property type="protein sequence ID" value="CAB4585289.1"/>
    <property type="molecule type" value="Genomic_DNA"/>
</dbReference>
<protein>
    <submittedName>
        <fullName evidence="2">Unannotated protein</fullName>
    </submittedName>
</protein>
<sequence>MAVATRESECGDCNQSASPATGVTEPKMAGWSPARSTRSVDVVRDEREARAAATTDVPAPPLTERQTMSMETPDESGVQGKWTDDGDPVWASRIGER</sequence>
<name>A0A6J6FC57_9ZZZZ</name>
<dbReference type="AlphaFoldDB" id="A0A6J6FC57"/>
<proteinExistence type="predicted"/>
<evidence type="ECO:0000313" key="2">
    <source>
        <dbReference type="EMBL" id="CAB4585289.1"/>
    </source>
</evidence>
<reference evidence="2" key="1">
    <citation type="submission" date="2020-05" db="EMBL/GenBank/DDBJ databases">
        <authorList>
            <person name="Chiriac C."/>
            <person name="Salcher M."/>
            <person name="Ghai R."/>
            <person name="Kavagutti S V."/>
        </authorList>
    </citation>
    <scope>NUCLEOTIDE SEQUENCE</scope>
</reference>
<feature type="region of interest" description="Disordered" evidence="1">
    <location>
        <begin position="1"/>
        <end position="97"/>
    </location>
</feature>
<organism evidence="2">
    <name type="scientific">freshwater metagenome</name>
    <dbReference type="NCBI Taxonomy" id="449393"/>
    <lineage>
        <taxon>unclassified sequences</taxon>
        <taxon>metagenomes</taxon>
        <taxon>ecological metagenomes</taxon>
    </lineage>
</organism>
<gene>
    <name evidence="2" type="ORF">UFOPK1722_01308</name>
</gene>